<gene>
    <name evidence="1" type="ORF">CIMG_12387</name>
</gene>
<reference evidence="2" key="1">
    <citation type="journal article" date="2009" name="Genome Res.">
        <title>Comparative genomic analyses of the human fungal pathogens Coccidioides and their relatives.</title>
        <authorList>
            <person name="Sharpton T.J."/>
            <person name="Stajich J.E."/>
            <person name="Rounsley S.D."/>
            <person name="Gardner M.J."/>
            <person name="Wortman J.R."/>
            <person name="Jordar V.S."/>
            <person name="Maiti R."/>
            <person name="Kodira C.D."/>
            <person name="Neafsey D.E."/>
            <person name="Zeng Q."/>
            <person name="Hung C.-Y."/>
            <person name="McMahan C."/>
            <person name="Muszewska A."/>
            <person name="Grynberg M."/>
            <person name="Mandel M.A."/>
            <person name="Kellner E.M."/>
            <person name="Barker B.M."/>
            <person name="Galgiani J.N."/>
            <person name="Orbach M.J."/>
            <person name="Kirkland T.N."/>
            <person name="Cole G.T."/>
            <person name="Henn M.R."/>
            <person name="Birren B.W."/>
            <person name="Taylor J.W."/>
        </authorList>
    </citation>
    <scope>NUCLEOTIDE SEQUENCE [LARGE SCALE GENOMIC DNA]</scope>
    <source>
        <strain evidence="2">RS</strain>
    </source>
</reference>
<dbReference type="EMBL" id="GG704912">
    <property type="protein sequence ID" value="KJF60450.1"/>
    <property type="molecule type" value="Genomic_DNA"/>
</dbReference>
<evidence type="ECO:0000313" key="1">
    <source>
        <dbReference type="EMBL" id="KJF60450.1"/>
    </source>
</evidence>
<organism evidence="1 2">
    <name type="scientific">Coccidioides immitis (strain RS)</name>
    <name type="common">Valley fever fungus</name>
    <dbReference type="NCBI Taxonomy" id="246410"/>
    <lineage>
        <taxon>Eukaryota</taxon>
        <taxon>Fungi</taxon>
        <taxon>Dikarya</taxon>
        <taxon>Ascomycota</taxon>
        <taxon>Pezizomycotina</taxon>
        <taxon>Eurotiomycetes</taxon>
        <taxon>Eurotiomycetidae</taxon>
        <taxon>Onygenales</taxon>
        <taxon>Onygenaceae</taxon>
        <taxon>Coccidioides</taxon>
    </lineage>
</organism>
<evidence type="ECO:0000313" key="2">
    <source>
        <dbReference type="Proteomes" id="UP000001261"/>
    </source>
</evidence>
<protein>
    <submittedName>
        <fullName evidence="1">Uncharacterized protein</fullName>
    </submittedName>
</protein>
<dbReference type="RefSeq" id="XP_012214174.1">
    <property type="nucleotide sequence ID" value="XM_012358751.1"/>
</dbReference>
<dbReference type="GeneID" id="24164111"/>
<dbReference type="AlphaFoldDB" id="A0A0D8JSX4"/>
<dbReference type="Proteomes" id="UP000001261">
    <property type="component" value="Unassembled WGS sequence"/>
</dbReference>
<name>A0A0D8JSX4_COCIM</name>
<dbReference type="InParanoid" id="A0A0D8JSX4"/>
<proteinExistence type="predicted"/>
<sequence length="161" mass="18263">MATFPTTATSDGGYSRPCLPLGRLIRNGGTNPKSPRHKRWVASPTSVKHVYFVGQGQRQGSERDRNQGKLQFSGLQGHEGSIKTQCSQRIERLKLTEDELSFWNLRWHARQDGTALMFPNTEGYYPESSILDARRHLIGVRSSAPESWFFKDKSFCNVQCT</sequence>
<reference evidence="2" key="2">
    <citation type="journal article" date="2010" name="Genome Res.">
        <title>Population genomic sequencing of Coccidioides fungi reveals recent hybridization and transposon control.</title>
        <authorList>
            <person name="Neafsey D.E."/>
            <person name="Barker B.M."/>
            <person name="Sharpton T.J."/>
            <person name="Stajich J.E."/>
            <person name="Park D.J."/>
            <person name="Whiston E."/>
            <person name="Hung C.-Y."/>
            <person name="McMahan C."/>
            <person name="White J."/>
            <person name="Sykes S."/>
            <person name="Heiman D."/>
            <person name="Young S."/>
            <person name="Zeng Q."/>
            <person name="Abouelleil A."/>
            <person name="Aftuck L."/>
            <person name="Bessette D."/>
            <person name="Brown A."/>
            <person name="FitzGerald M."/>
            <person name="Lui A."/>
            <person name="Macdonald J.P."/>
            <person name="Priest M."/>
            <person name="Orbach M.J."/>
            <person name="Galgiani J.N."/>
            <person name="Kirkland T.N."/>
            <person name="Cole G.T."/>
            <person name="Birren B.W."/>
            <person name="Henn M.R."/>
            <person name="Taylor J.W."/>
            <person name="Rounsley S.D."/>
        </authorList>
    </citation>
    <scope>GENOME REANNOTATION</scope>
    <source>
        <strain evidence="2">RS</strain>
    </source>
</reference>
<dbReference type="KEGG" id="cim:CIMG_12387"/>
<keyword evidence="2" id="KW-1185">Reference proteome</keyword>
<accession>A0A0D8JSX4</accession>
<dbReference type="VEuPathDB" id="FungiDB:CIMG_12387"/>